<evidence type="ECO:0000313" key="6">
    <source>
        <dbReference type="Proteomes" id="UP000266188"/>
    </source>
</evidence>
<feature type="compositionally biased region" description="Polar residues" evidence="4">
    <location>
        <begin position="82"/>
        <end position="94"/>
    </location>
</feature>
<evidence type="ECO:0000256" key="2">
    <source>
        <dbReference type="ARBA" id="ARBA00022980"/>
    </source>
</evidence>
<keyword evidence="6" id="KW-1185">Reference proteome</keyword>
<dbReference type="EMBL" id="MVGC01000168">
    <property type="protein sequence ID" value="RJE22449.1"/>
    <property type="molecule type" value="Genomic_DNA"/>
</dbReference>
<accession>A0A3A2ZGW2</accession>
<dbReference type="Proteomes" id="UP000266188">
    <property type="component" value="Unassembled WGS sequence"/>
</dbReference>
<dbReference type="STRING" id="2070753.A0A3A2ZGW2"/>
<dbReference type="GO" id="GO:0005763">
    <property type="term" value="C:mitochondrial small ribosomal subunit"/>
    <property type="evidence" value="ECO:0007669"/>
    <property type="project" value="TreeGrafter"/>
</dbReference>
<feature type="compositionally biased region" description="Low complexity" evidence="4">
    <location>
        <begin position="56"/>
        <end position="70"/>
    </location>
</feature>
<feature type="region of interest" description="Disordered" evidence="4">
    <location>
        <begin position="40"/>
        <end position="107"/>
    </location>
</feature>
<evidence type="ECO:0000313" key="5">
    <source>
        <dbReference type="EMBL" id="RJE22449.1"/>
    </source>
</evidence>
<dbReference type="AlphaFoldDB" id="A0A3A2ZGW2"/>
<dbReference type="PANTHER" id="PTHR41237:SF1">
    <property type="entry name" value="SMALL RIBOSOMAL SUBUNIT PROTEIN BS21M"/>
    <property type="match status" value="1"/>
</dbReference>
<evidence type="ECO:0000256" key="4">
    <source>
        <dbReference type="SAM" id="MobiDB-lite"/>
    </source>
</evidence>
<proteinExistence type="inferred from homology"/>
<comment type="similarity">
    <text evidence="1">Belongs to the bacterial ribosomal protein bS21 family.</text>
</comment>
<gene>
    <name evidence="5" type="ORF">PHISCL_05226</name>
</gene>
<evidence type="ECO:0008006" key="7">
    <source>
        <dbReference type="Google" id="ProtNLM"/>
    </source>
</evidence>
<dbReference type="InterPro" id="IPR001911">
    <property type="entry name" value="Ribosomal_bS21"/>
</dbReference>
<dbReference type="OrthoDB" id="2501249at2759"/>
<protein>
    <recommendedName>
        <fullName evidence="7">Ribosomal protein S21</fullName>
    </recommendedName>
</protein>
<keyword evidence="3" id="KW-0687">Ribonucleoprotein</keyword>
<sequence length="240" mass="27308">MEARSLVQCLRSRPASSLLVSKQPSILHGQPFYSATALRYSSTSNGPSRSPPANESKSQSSTKTNNTPQSDSGFSEIDNVFDSLNFQNRNTGSHDAQAPKGRKYFDADKYRQESDAKFEKLVAERKASQNISQSVADGVDDLAEQSRLRKPQRPEFKLNTQLGRQILVEPEMGRDLPSALRLLDVNLGANRVRNQKNKQKFHVRKGLVRKQLRMDRWRKLFKYSFSHTVAKVHRMKSQGW</sequence>
<reference evidence="6" key="1">
    <citation type="submission" date="2017-02" db="EMBL/GenBank/DDBJ databases">
        <authorList>
            <person name="Tafer H."/>
            <person name="Lopandic K."/>
        </authorList>
    </citation>
    <scope>NUCLEOTIDE SEQUENCE [LARGE SCALE GENOMIC DNA]</scope>
    <source>
        <strain evidence="6">CBS 366.77</strain>
    </source>
</reference>
<dbReference type="GO" id="GO:0070124">
    <property type="term" value="P:mitochondrial translational initiation"/>
    <property type="evidence" value="ECO:0007669"/>
    <property type="project" value="TreeGrafter"/>
</dbReference>
<keyword evidence="2" id="KW-0689">Ribosomal protein</keyword>
<dbReference type="GO" id="GO:0003735">
    <property type="term" value="F:structural constituent of ribosome"/>
    <property type="evidence" value="ECO:0007669"/>
    <property type="project" value="InterPro"/>
</dbReference>
<evidence type="ECO:0000256" key="1">
    <source>
        <dbReference type="ARBA" id="ARBA00006640"/>
    </source>
</evidence>
<dbReference type="Pfam" id="PF01165">
    <property type="entry name" value="Ribosomal_S21"/>
    <property type="match status" value="1"/>
</dbReference>
<evidence type="ECO:0000256" key="3">
    <source>
        <dbReference type="ARBA" id="ARBA00023274"/>
    </source>
</evidence>
<name>A0A3A2ZGW2_9EURO</name>
<dbReference type="PANTHER" id="PTHR41237">
    <property type="entry name" value="37S RIBOSOMAL PROTEIN MRP21, MITOCHONDRIAL"/>
    <property type="match status" value="1"/>
</dbReference>
<feature type="compositionally biased region" description="Polar residues" evidence="4">
    <location>
        <begin position="40"/>
        <end position="55"/>
    </location>
</feature>
<dbReference type="InterPro" id="IPR052837">
    <property type="entry name" value="Mitoribosomal_bS21"/>
</dbReference>
<comment type="caution">
    <text evidence="5">The sequence shown here is derived from an EMBL/GenBank/DDBJ whole genome shotgun (WGS) entry which is preliminary data.</text>
</comment>
<organism evidence="5 6">
    <name type="scientific">Aspergillus sclerotialis</name>
    <dbReference type="NCBI Taxonomy" id="2070753"/>
    <lineage>
        <taxon>Eukaryota</taxon>
        <taxon>Fungi</taxon>
        <taxon>Dikarya</taxon>
        <taxon>Ascomycota</taxon>
        <taxon>Pezizomycotina</taxon>
        <taxon>Eurotiomycetes</taxon>
        <taxon>Eurotiomycetidae</taxon>
        <taxon>Eurotiales</taxon>
        <taxon>Aspergillaceae</taxon>
        <taxon>Aspergillus</taxon>
        <taxon>Aspergillus subgen. Polypaecilum</taxon>
    </lineage>
</organism>